<gene>
    <name evidence="3" type="ORF">BaRGS_00027012</name>
</gene>
<feature type="chain" id="PRO_5044885154" evidence="2">
    <location>
        <begin position="24"/>
        <end position="347"/>
    </location>
</feature>
<evidence type="ECO:0000256" key="2">
    <source>
        <dbReference type="SAM" id="SignalP"/>
    </source>
</evidence>
<proteinExistence type="predicted"/>
<evidence type="ECO:0000313" key="4">
    <source>
        <dbReference type="Proteomes" id="UP001519460"/>
    </source>
</evidence>
<sequence length="347" mass="38750">MAEGKLILTYILFLLVLPHVTYSTEGTFNCKTIAVSRAVNTISGKARLTIMMTTFFLGLKFEFKNMTEETITRDENSTLRLLFTTVESPSTCNSTTPPESFNIVVSKTAEETEILGTICEYRHRHRVCVQTLHPNISCDCNNNTERIPYSFTKRLSRRDNGKWIWSTKPSGVIASKEITFNVTSSVTLLVAIASGVAALAAVIGFIVVAALMARRFSNGKKATEWYYKQNDKSGQTNQDLTHLLRLEKSTSKEIHQSELCQEHAVVLFLMEPTPLTMESTLKSPLVVSPEVRLCSLVSVFVGGPMECYTDVVDQLVGAQAPQPDASSHNYYYVAPDEILDRKQKARK</sequence>
<dbReference type="AlphaFoldDB" id="A0ABD0K3E1"/>
<reference evidence="3 4" key="1">
    <citation type="journal article" date="2023" name="Sci. Data">
        <title>Genome assembly of the Korean intertidal mud-creeper Batillaria attramentaria.</title>
        <authorList>
            <person name="Patra A.K."/>
            <person name="Ho P.T."/>
            <person name="Jun S."/>
            <person name="Lee S.J."/>
            <person name="Kim Y."/>
            <person name="Won Y.J."/>
        </authorList>
    </citation>
    <scope>NUCLEOTIDE SEQUENCE [LARGE SCALE GENOMIC DNA]</scope>
    <source>
        <strain evidence="3">Wonlab-2016</strain>
    </source>
</reference>
<feature type="transmembrane region" description="Helical" evidence="1">
    <location>
        <begin position="188"/>
        <end position="211"/>
    </location>
</feature>
<keyword evidence="2" id="KW-0732">Signal</keyword>
<dbReference type="EMBL" id="JACVVK020000257">
    <property type="protein sequence ID" value="KAK7481764.1"/>
    <property type="molecule type" value="Genomic_DNA"/>
</dbReference>
<organism evidence="3 4">
    <name type="scientific">Batillaria attramentaria</name>
    <dbReference type="NCBI Taxonomy" id="370345"/>
    <lineage>
        <taxon>Eukaryota</taxon>
        <taxon>Metazoa</taxon>
        <taxon>Spiralia</taxon>
        <taxon>Lophotrochozoa</taxon>
        <taxon>Mollusca</taxon>
        <taxon>Gastropoda</taxon>
        <taxon>Caenogastropoda</taxon>
        <taxon>Sorbeoconcha</taxon>
        <taxon>Cerithioidea</taxon>
        <taxon>Batillariidae</taxon>
        <taxon>Batillaria</taxon>
    </lineage>
</organism>
<dbReference type="Proteomes" id="UP001519460">
    <property type="component" value="Unassembled WGS sequence"/>
</dbReference>
<evidence type="ECO:0000256" key="1">
    <source>
        <dbReference type="SAM" id="Phobius"/>
    </source>
</evidence>
<keyword evidence="1" id="KW-0812">Transmembrane</keyword>
<name>A0ABD0K3E1_9CAEN</name>
<evidence type="ECO:0000313" key="3">
    <source>
        <dbReference type="EMBL" id="KAK7481764.1"/>
    </source>
</evidence>
<accession>A0ABD0K3E1</accession>
<feature type="signal peptide" evidence="2">
    <location>
        <begin position="1"/>
        <end position="23"/>
    </location>
</feature>
<keyword evidence="4" id="KW-1185">Reference proteome</keyword>
<protein>
    <submittedName>
        <fullName evidence="3">Uncharacterized protein</fullName>
    </submittedName>
</protein>
<comment type="caution">
    <text evidence="3">The sequence shown here is derived from an EMBL/GenBank/DDBJ whole genome shotgun (WGS) entry which is preliminary data.</text>
</comment>
<keyword evidence="1" id="KW-1133">Transmembrane helix</keyword>
<keyword evidence="1" id="KW-0472">Membrane</keyword>